<keyword evidence="5 6" id="KW-0472">Membrane</keyword>
<feature type="transmembrane region" description="Helical" evidence="6">
    <location>
        <begin position="123"/>
        <end position="144"/>
    </location>
</feature>
<evidence type="ECO:0000259" key="7">
    <source>
        <dbReference type="Pfam" id="PF03600"/>
    </source>
</evidence>
<dbReference type="GO" id="GO:0016020">
    <property type="term" value="C:membrane"/>
    <property type="evidence" value="ECO:0007669"/>
    <property type="project" value="UniProtKB-SubCell"/>
</dbReference>
<organism evidence="8 9">
    <name type="scientific">Paenibacillus athensensis</name>
    <dbReference type="NCBI Taxonomy" id="1967502"/>
    <lineage>
        <taxon>Bacteria</taxon>
        <taxon>Bacillati</taxon>
        <taxon>Bacillota</taxon>
        <taxon>Bacilli</taxon>
        <taxon>Bacillales</taxon>
        <taxon>Paenibacillaceae</taxon>
        <taxon>Paenibacillus</taxon>
    </lineage>
</organism>
<dbReference type="InterPro" id="IPR051475">
    <property type="entry name" value="Diverse_Ion_Transporter"/>
</dbReference>
<feature type="transmembrane region" description="Helical" evidence="6">
    <location>
        <begin position="54"/>
        <end position="71"/>
    </location>
</feature>
<dbReference type="PANTHER" id="PTHR43568">
    <property type="entry name" value="P PROTEIN"/>
    <property type="match status" value="1"/>
</dbReference>
<evidence type="ECO:0000313" key="9">
    <source>
        <dbReference type="Proteomes" id="UP000298246"/>
    </source>
</evidence>
<dbReference type="AlphaFoldDB" id="A0A4Y8Q0R9"/>
<dbReference type="Pfam" id="PF03600">
    <property type="entry name" value="CitMHS"/>
    <property type="match status" value="1"/>
</dbReference>
<feature type="transmembrane region" description="Helical" evidence="6">
    <location>
        <begin position="349"/>
        <end position="367"/>
    </location>
</feature>
<feature type="transmembrane region" description="Helical" evidence="6">
    <location>
        <begin position="398"/>
        <end position="421"/>
    </location>
</feature>
<evidence type="ECO:0000256" key="2">
    <source>
        <dbReference type="ARBA" id="ARBA00022448"/>
    </source>
</evidence>
<evidence type="ECO:0000256" key="3">
    <source>
        <dbReference type="ARBA" id="ARBA00022692"/>
    </source>
</evidence>
<evidence type="ECO:0000256" key="5">
    <source>
        <dbReference type="ARBA" id="ARBA00023136"/>
    </source>
</evidence>
<dbReference type="InterPro" id="IPR004680">
    <property type="entry name" value="Cit_transptr-like_dom"/>
</dbReference>
<evidence type="ECO:0000256" key="6">
    <source>
        <dbReference type="SAM" id="Phobius"/>
    </source>
</evidence>
<proteinExistence type="predicted"/>
<keyword evidence="2" id="KW-0813">Transport</keyword>
<evidence type="ECO:0000256" key="1">
    <source>
        <dbReference type="ARBA" id="ARBA00004141"/>
    </source>
</evidence>
<comment type="subcellular location">
    <subcellularLocation>
        <location evidence="1">Membrane</location>
        <topology evidence="1">Multi-pass membrane protein</topology>
    </subcellularLocation>
</comment>
<keyword evidence="3 6" id="KW-0812">Transmembrane</keyword>
<keyword evidence="4 6" id="KW-1133">Transmembrane helix</keyword>
<dbReference type="OrthoDB" id="9765532at2"/>
<name>A0A4Y8Q0R9_9BACL</name>
<reference evidence="8 9" key="1">
    <citation type="submission" date="2017-03" db="EMBL/GenBank/DDBJ databases">
        <title>Isolation of Levoglucosan Utilizing Bacteria.</title>
        <authorList>
            <person name="Arya A.S."/>
        </authorList>
    </citation>
    <scope>NUCLEOTIDE SEQUENCE [LARGE SCALE GENOMIC DNA]</scope>
    <source>
        <strain evidence="8 9">MEC069</strain>
    </source>
</reference>
<dbReference type="EMBL" id="MYFO01000014">
    <property type="protein sequence ID" value="TFE87298.1"/>
    <property type="molecule type" value="Genomic_DNA"/>
</dbReference>
<dbReference type="GO" id="GO:0055085">
    <property type="term" value="P:transmembrane transport"/>
    <property type="evidence" value="ECO:0007669"/>
    <property type="project" value="InterPro"/>
</dbReference>
<feature type="transmembrane region" description="Helical" evidence="6">
    <location>
        <begin position="196"/>
        <end position="222"/>
    </location>
</feature>
<feature type="transmembrane region" description="Helical" evidence="6">
    <location>
        <begin position="315"/>
        <end position="337"/>
    </location>
</feature>
<evidence type="ECO:0000256" key="4">
    <source>
        <dbReference type="ARBA" id="ARBA00022989"/>
    </source>
</evidence>
<protein>
    <recommendedName>
        <fullName evidence="7">Citrate transporter-like domain-containing protein</fullName>
    </recommendedName>
</protein>
<keyword evidence="9" id="KW-1185">Reference proteome</keyword>
<feature type="transmembrane region" description="Helical" evidence="6">
    <location>
        <begin position="250"/>
        <end position="268"/>
    </location>
</feature>
<sequence>MARLIEIVQTLSGKGSVAMTDVTRDPAMWQPICALLIFAAAYVLFVIEKWNRSLVALGGALLALALGLFPLKAGFASYFSGQLLLLLVSMYVISVCLHQTGLLAAAASAIVRKTRARPMAIALWLSLLAALGAALTDALVVIAALTPLSLETAKRLRLSPMPLLVGQIMSACIGGGATLLGSGHSRIIGAAASGSFLHYAAALAPLMALLLLIVLLAVRLLYGRKLLASEANKRELLALQPHDQLAERSVTLPSLLIGLLVLAALLLSGWLGWQAAYIAAAGAAALAAVQYREWLAPLRSRDYRTALRTVSDSGLIFYFGLLIMAGALGWTGVGRFLADRALELSQGSVPLLSLLTLWLSTLGGAVLEHVPLAAAAATVVQDMGRQLQQAGIGSADPLWWALSAGISLGGGATLLSSYAGMAAAGMASAQSAGFRHVDYVKAALPLSLLLLLVASLYFKLFLL</sequence>
<feature type="transmembrane region" description="Helical" evidence="6">
    <location>
        <begin position="83"/>
        <end position="111"/>
    </location>
</feature>
<dbReference type="PANTHER" id="PTHR43568:SF1">
    <property type="entry name" value="P PROTEIN"/>
    <property type="match status" value="1"/>
</dbReference>
<feature type="transmembrane region" description="Helical" evidence="6">
    <location>
        <begin position="442"/>
        <end position="462"/>
    </location>
</feature>
<feature type="domain" description="Citrate transporter-like" evidence="7">
    <location>
        <begin position="42"/>
        <end position="405"/>
    </location>
</feature>
<evidence type="ECO:0000313" key="8">
    <source>
        <dbReference type="EMBL" id="TFE87298.1"/>
    </source>
</evidence>
<gene>
    <name evidence="8" type="ORF">B5M42_12690</name>
</gene>
<dbReference type="Proteomes" id="UP000298246">
    <property type="component" value="Unassembled WGS sequence"/>
</dbReference>
<accession>A0A4Y8Q0R9</accession>
<comment type="caution">
    <text evidence="8">The sequence shown here is derived from an EMBL/GenBank/DDBJ whole genome shotgun (WGS) entry which is preliminary data.</text>
</comment>
<feature type="transmembrane region" description="Helical" evidence="6">
    <location>
        <begin position="164"/>
        <end position="184"/>
    </location>
</feature>
<feature type="transmembrane region" description="Helical" evidence="6">
    <location>
        <begin position="28"/>
        <end position="47"/>
    </location>
</feature>